<dbReference type="InterPro" id="IPR027065">
    <property type="entry name" value="Lon_Prtase"/>
</dbReference>
<reference evidence="3" key="2">
    <citation type="journal article" date="2023" name="Int. J. Mol. Sci.">
        <title>De Novo Assembly and Annotation of 11 Diverse Shrub Willow (Salix) Genomes Reveals Novel Gene Organization in Sex-Linked Regions.</title>
        <authorList>
            <person name="Hyden B."/>
            <person name="Feng K."/>
            <person name="Yates T.B."/>
            <person name="Jawdy S."/>
            <person name="Cereghino C."/>
            <person name="Smart L.B."/>
            <person name="Muchero W."/>
        </authorList>
    </citation>
    <scope>NUCLEOTIDE SEQUENCE</scope>
    <source>
        <tissue evidence="3">Shoot tip</tissue>
    </source>
</reference>
<dbReference type="Gene3D" id="3.30.230.10">
    <property type="match status" value="1"/>
</dbReference>
<dbReference type="PANTHER" id="PTHR10046">
    <property type="entry name" value="ATP DEPENDENT LON PROTEASE FAMILY MEMBER"/>
    <property type="match status" value="1"/>
</dbReference>
<keyword evidence="4" id="KW-1185">Reference proteome</keyword>
<dbReference type="Proteomes" id="UP001141253">
    <property type="component" value="Chromosome 1"/>
</dbReference>
<evidence type="ECO:0000256" key="1">
    <source>
        <dbReference type="PROSITE-ProRule" id="PRU01122"/>
    </source>
</evidence>
<sequence>MTGEMTLRGLVLPVGGIKDKILAAHRYGIKRVILPERNLKDLAEVPAAVLGSLEILLAKRMEDVLEQAFEDGWLWKQHSKL</sequence>
<name>A0ABQ9C3P8_9ROSI</name>
<accession>A0ABQ9C3P8</accession>
<dbReference type="PROSITE" id="PS51786">
    <property type="entry name" value="LON_PROTEOLYTIC"/>
    <property type="match status" value="1"/>
</dbReference>
<dbReference type="InterPro" id="IPR008269">
    <property type="entry name" value="Lon_proteolytic"/>
</dbReference>
<evidence type="ECO:0000259" key="2">
    <source>
        <dbReference type="PROSITE" id="PS51786"/>
    </source>
</evidence>
<dbReference type="InterPro" id="IPR014721">
    <property type="entry name" value="Ribsml_uS5_D2-typ_fold_subgr"/>
</dbReference>
<evidence type="ECO:0000313" key="4">
    <source>
        <dbReference type="Proteomes" id="UP001141253"/>
    </source>
</evidence>
<proteinExistence type="predicted"/>
<evidence type="ECO:0000313" key="3">
    <source>
        <dbReference type="EMBL" id="KAJ6394172.1"/>
    </source>
</evidence>
<feature type="domain" description="Lon proteolytic" evidence="2">
    <location>
        <begin position="1"/>
        <end position="71"/>
    </location>
</feature>
<protein>
    <recommendedName>
        <fullName evidence="2">Lon proteolytic domain-containing protein</fullName>
    </recommendedName>
</protein>
<reference evidence="3" key="1">
    <citation type="submission" date="2022-10" db="EMBL/GenBank/DDBJ databases">
        <authorList>
            <person name="Hyden B.L."/>
            <person name="Feng K."/>
            <person name="Yates T."/>
            <person name="Jawdy S."/>
            <person name="Smart L.B."/>
            <person name="Muchero W."/>
        </authorList>
    </citation>
    <scope>NUCLEOTIDE SEQUENCE</scope>
    <source>
        <tissue evidence="3">Shoot tip</tissue>
    </source>
</reference>
<dbReference type="EMBL" id="JAPFFI010000005">
    <property type="protein sequence ID" value="KAJ6394172.1"/>
    <property type="molecule type" value="Genomic_DNA"/>
</dbReference>
<dbReference type="Pfam" id="PF05362">
    <property type="entry name" value="Lon_C"/>
    <property type="match status" value="1"/>
</dbReference>
<organism evidence="3 4">
    <name type="scientific">Salix suchowensis</name>
    <dbReference type="NCBI Taxonomy" id="1278906"/>
    <lineage>
        <taxon>Eukaryota</taxon>
        <taxon>Viridiplantae</taxon>
        <taxon>Streptophyta</taxon>
        <taxon>Embryophyta</taxon>
        <taxon>Tracheophyta</taxon>
        <taxon>Spermatophyta</taxon>
        <taxon>Magnoliopsida</taxon>
        <taxon>eudicotyledons</taxon>
        <taxon>Gunneridae</taxon>
        <taxon>Pentapetalae</taxon>
        <taxon>rosids</taxon>
        <taxon>fabids</taxon>
        <taxon>Malpighiales</taxon>
        <taxon>Salicaceae</taxon>
        <taxon>Saliceae</taxon>
        <taxon>Salix</taxon>
    </lineage>
</organism>
<gene>
    <name evidence="3" type="ORF">OIU77_023406</name>
</gene>
<dbReference type="InterPro" id="IPR020568">
    <property type="entry name" value="Ribosomal_Su5_D2-typ_SF"/>
</dbReference>
<comment type="caution">
    <text evidence="3">The sequence shown here is derived from an EMBL/GenBank/DDBJ whole genome shotgun (WGS) entry which is preliminary data.</text>
</comment>
<dbReference type="SUPFAM" id="SSF54211">
    <property type="entry name" value="Ribosomal protein S5 domain 2-like"/>
    <property type="match status" value="1"/>
</dbReference>
<dbReference type="PRINTS" id="PR00830">
    <property type="entry name" value="ENDOLAPTASE"/>
</dbReference>
<comment type="caution">
    <text evidence="1">Lacks conserved residue(s) required for the propagation of feature annotation.</text>
</comment>